<organism evidence="1 2">
    <name type="scientific">Halobacillus campisalis</name>
    <dbReference type="NCBI Taxonomy" id="435909"/>
    <lineage>
        <taxon>Bacteria</taxon>
        <taxon>Bacillati</taxon>
        <taxon>Bacillota</taxon>
        <taxon>Bacilli</taxon>
        <taxon>Bacillales</taxon>
        <taxon>Bacillaceae</taxon>
        <taxon>Halobacillus</taxon>
    </lineage>
</organism>
<protein>
    <submittedName>
        <fullName evidence="1">Uncharacterized protein</fullName>
    </submittedName>
</protein>
<comment type="caution">
    <text evidence="1">The sequence shown here is derived from an EMBL/GenBank/DDBJ whole genome shotgun (WGS) entry which is preliminary data.</text>
</comment>
<dbReference type="EMBL" id="JBHTBY010000002">
    <property type="protein sequence ID" value="MFC7320020.1"/>
    <property type="molecule type" value="Genomic_DNA"/>
</dbReference>
<accession>A0ABW2K1M1</accession>
<name>A0ABW2K1M1_9BACI</name>
<sequence>MKIKAKCKRSIISKKPLLLNEAKNEEAFQKVLDAPHHCFFTEGEYYTFKIGPQVWESVNNFSEWHLFNVVRDFDMVADHFELKELSKI</sequence>
<gene>
    <name evidence="1" type="ORF">ACFQMN_03865</name>
</gene>
<evidence type="ECO:0000313" key="1">
    <source>
        <dbReference type="EMBL" id="MFC7320020.1"/>
    </source>
</evidence>
<dbReference type="RefSeq" id="WP_253936822.1">
    <property type="nucleotide sequence ID" value="NZ_JAPVRC010000011.1"/>
</dbReference>
<dbReference type="Proteomes" id="UP001596494">
    <property type="component" value="Unassembled WGS sequence"/>
</dbReference>
<keyword evidence="2" id="KW-1185">Reference proteome</keyword>
<evidence type="ECO:0000313" key="2">
    <source>
        <dbReference type="Proteomes" id="UP001596494"/>
    </source>
</evidence>
<reference evidence="2" key="1">
    <citation type="journal article" date="2019" name="Int. J. Syst. Evol. Microbiol.">
        <title>The Global Catalogue of Microorganisms (GCM) 10K type strain sequencing project: providing services to taxonomists for standard genome sequencing and annotation.</title>
        <authorList>
            <consortium name="The Broad Institute Genomics Platform"/>
            <consortium name="The Broad Institute Genome Sequencing Center for Infectious Disease"/>
            <person name="Wu L."/>
            <person name="Ma J."/>
        </authorList>
    </citation>
    <scope>NUCLEOTIDE SEQUENCE [LARGE SCALE GENOMIC DNA]</scope>
    <source>
        <strain evidence="2">CCUG 73951</strain>
    </source>
</reference>
<proteinExistence type="predicted"/>